<comment type="caution">
    <text evidence="5">The sequence shown here is derived from an EMBL/GenBank/DDBJ whole genome shotgun (WGS) entry which is preliminary data.</text>
</comment>
<feature type="compositionally biased region" description="Polar residues" evidence="2">
    <location>
        <begin position="846"/>
        <end position="856"/>
    </location>
</feature>
<dbReference type="PANTHER" id="PTHR14499:SF136">
    <property type="entry name" value="GH08630P"/>
    <property type="match status" value="1"/>
</dbReference>
<proteinExistence type="predicted"/>
<dbReference type="PANTHER" id="PTHR14499">
    <property type="entry name" value="POTASSIUM CHANNEL TETRAMERIZATION DOMAIN-CONTAINING"/>
    <property type="match status" value="1"/>
</dbReference>
<dbReference type="Pfam" id="PF02214">
    <property type="entry name" value="BTB_2"/>
    <property type="match status" value="2"/>
</dbReference>
<feature type="domain" description="Potassium channel tetramerisation-type BTB" evidence="4">
    <location>
        <begin position="187"/>
        <end position="254"/>
    </location>
</feature>
<evidence type="ECO:0000313" key="5">
    <source>
        <dbReference type="EMBL" id="CAF1137335.1"/>
    </source>
</evidence>
<keyword evidence="1" id="KW-0175">Coiled coil</keyword>
<feature type="region of interest" description="Disordered" evidence="2">
    <location>
        <begin position="364"/>
        <end position="417"/>
    </location>
</feature>
<dbReference type="SUPFAM" id="SSF54695">
    <property type="entry name" value="POZ domain"/>
    <property type="match status" value="3"/>
</dbReference>
<feature type="signal peptide" evidence="3">
    <location>
        <begin position="1"/>
        <end position="23"/>
    </location>
</feature>
<evidence type="ECO:0000259" key="4">
    <source>
        <dbReference type="Pfam" id="PF02214"/>
    </source>
</evidence>
<feature type="chain" id="PRO_5032489263" description="Potassium channel tetramerisation-type BTB domain-containing protein" evidence="3">
    <location>
        <begin position="24"/>
        <end position="863"/>
    </location>
</feature>
<name>A0A814RSK9_9BILA</name>
<feature type="region of interest" description="Disordered" evidence="2">
    <location>
        <begin position="607"/>
        <end position="863"/>
    </location>
</feature>
<feature type="compositionally biased region" description="Polar residues" evidence="2">
    <location>
        <begin position="392"/>
        <end position="405"/>
    </location>
</feature>
<dbReference type="InterPro" id="IPR011333">
    <property type="entry name" value="SKP1/BTB/POZ_sf"/>
</dbReference>
<accession>A0A814RSK9</accession>
<feature type="coiled-coil region" evidence="1">
    <location>
        <begin position="32"/>
        <end position="77"/>
    </location>
</feature>
<feature type="compositionally biased region" description="Low complexity" evidence="2">
    <location>
        <begin position="817"/>
        <end position="840"/>
    </location>
</feature>
<reference evidence="5" key="1">
    <citation type="submission" date="2021-02" db="EMBL/GenBank/DDBJ databases">
        <authorList>
            <person name="Nowell W R."/>
        </authorList>
    </citation>
    <scope>NUCLEOTIDE SEQUENCE</scope>
</reference>
<evidence type="ECO:0000313" key="6">
    <source>
        <dbReference type="Proteomes" id="UP000663845"/>
    </source>
</evidence>
<feature type="compositionally biased region" description="Polar residues" evidence="2">
    <location>
        <begin position="364"/>
        <end position="374"/>
    </location>
</feature>
<dbReference type="Gene3D" id="3.30.710.10">
    <property type="entry name" value="Potassium Channel Kv1.1, Chain A"/>
    <property type="match status" value="3"/>
</dbReference>
<sequence length="863" mass="93503">MYWYINFVIFIFVFSLNINIIDSSPSVPSGLSKKAERLYERAMRNIQDEKVRIQKELDEIELNRKNFEQESNKVQGLVDNDDLIRFNVRGRTIVTRRKTLLKVPNSTLAKSFDGSSEPLLYPNSDGTYFLDYNPVIFTRLLDQLRMFKPNKTILFSPPLSSTLIKPYNRMLEEFGLPLPKQSPNDIISLNVGGEKIVTLRKTLTSVPNSKLAQLISSTKGTKYDQLGQPFLDYNPKLFQHLLDQLREFGLPLPKQSPNDIISLNVGGEKIVTLRKTLTSVPNSKLARLISSTKGTKYDQLGQPFLDYNPKLFQHLLDQLRQGKNLTAPSGEDKNAYESMLTDLGLKNNVSSTITTTTTTTNAKQTKFSATTKPTISAPKNKLHKQQPKKQKTTSMKPLTSTSKTPANKKGNSKNTDEYQRITTKVEKNVPDKTEATTLTTTVINTSSMKDKTSTINGALQTTTDGTSATIDPTSQVITAQTTETASDSTTGVETVTIISIHDPTDSHPDTATDTSQTTQDDTILKSIEAATAASETTEDGTILESIEAVTAVSETTEDGTILESIEAATAASETTEDGTILKSIEAVTAASETTEDGTILESIEAATAASETTEDETTLKSIDEVTAASETTEDETTLKSIDEVTAASETTEDETTLKSIDEATAASETTEDETTLKSIDEATAASETTEDETTLKSIDEVTAASETTEDETTLKSIDEATAASETTEDETTLKSIDEATAASETTEDETTLKSIDEATAASETTEDETTLKPIDEVTAASETTEDETTLKSIDEATAASETTEDETTLKPIDGDNDTSTDTTTINSESSSSPETTTGTSVLASFENGNDINTPTESALDAAA</sequence>
<dbReference type="CDD" id="cd18316">
    <property type="entry name" value="BTB_POZ_KCTD-like"/>
    <property type="match status" value="2"/>
</dbReference>
<dbReference type="InterPro" id="IPR003131">
    <property type="entry name" value="T1-type_BTB"/>
</dbReference>
<dbReference type="AlphaFoldDB" id="A0A814RSK9"/>
<protein>
    <recommendedName>
        <fullName evidence="4">Potassium channel tetramerisation-type BTB domain-containing protein</fullName>
    </recommendedName>
</protein>
<evidence type="ECO:0000256" key="2">
    <source>
        <dbReference type="SAM" id="MobiDB-lite"/>
    </source>
</evidence>
<feature type="compositionally biased region" description="Basic residues" evidence="2">
    <location>
        <begin position="380"/>
        <end position="391"/>
    </location>
</feature>
<dbReference type="Proteomes" id="UP000663845">
    <property type="component" value="Unassembled WGS sequence"/>
</dbReference>
<evidence type="ECO:0000256" key="1">
    <source>
        <dbReference type="SAM" id="Coils"/>
    </source>
</evidence>
<keyword evidence="3" id="KW-0732">Signal</keyword>
<feature type="domain" description="Potassium channel tetramerisation-type BTB" evidence="4">
    <location>
        <begin position="261"/>
        <end position="336"/>
    </location>
</feature>
<gene>
    <name evidence="5" type="ORF">JYZ213_LOCUS23357</name>
</gene>
<dbReference type="GO" id="GO:0051260">
    <property type="term" value="P:protein homooligomerization"/>
    <property type="evidence" value="ECO:0007669"/>
    <property type="project" value="InterPro"/>
</dbReference>
<dbReference type="EMBL" id="CAJNOG010000275">
    <property type="protein sequence ID" value="CAF1137335.1"/>
    <property type="molecule type" value="Genomic_DNA"/>
</dbReference>
<organism evidence="5 6">
    <name type="scientific">Adineta steineri</name>
    <dbReference type="NCBI Taxonomy" id="433720"/>
    <lineage>
        <taxon>Eukaryota</taxon>
        <taxon>Metazoa</taxon>
        <taxon>Spiralia</taxon>
        <taxon>Gnathifera</taxon>
        <taxon>Rotifera</taxon>
        <taxon>Eurotatoria</taxon>
        <taxon>Bdelloidea</taxon>
        <taxon>Adinetida</taxon>
        <taxon>Adinetidae</taxon>
        <taxon>Adineta</taxon>
    </lineage>
</organism>
<evidence type="ECO:0000256" key="3">
    <source>
        <dbReference type="SAM" id="SignalP"/>
    </source>
</evidence>